<evidence type="ECO:0000256" key="7">
    <source>
        <dbReference type="SAM" id="SignalP"/>
    </source>
</evidence>
<dbReference type="Gene3D" id="3.40.190.10">
    <property type="entry name" value="Periplasmic binding protein-like II"/>
    <property type="match status" value="1"/>
</dbReference>
<dbReference type="InterPro" id="IPR006059">
    <property type="entry name" value="SBP"/>
</dbReference>
<dbReference type="EMBL" id="SMRT01000023">
    <property type="protein sequence ID" value="TDF92013.1"/>
    <property type="molecule type" value="Genomic_DNA"/>
</dbReference>
<sequence>MSKKWVSGTLVGILASSAMLAGCSGGKETPPQAGAGSGGSGDGSANAKPVEVSVWTGYPELDPWFKKMAEEYKKTKPNVTIQVSSFPLRDYEKKVAAAIPAKNAADIVPMSPNLALRYIQGGLLQAAPDDIGQQIGSGMYDKIIVDKTKVDNKTYGVPFIKGAGAIFYNKDMLKEAGLAEPPASVDQFLEYAQKLAKKDASGNLEKAGMSLRLSGGGSGVGEKFWNILAQRGGSIVKEISPGKFKADYNTEAGYQTLKMYVDMVHKYKTDDPKLKHDTEAFQTGLAAFYIRESNVIMDTKTKAPNLNYGTAPLKANVISLVNYYVGGTDKAKAEASWDFLRFLTKPENQKSMVSMSGWLTPRSDLDMSDVYKDFPQYQGFFAKQDLQMYPDLPEFDEILTKFADKLATKGFTDASFVDQPEKMKAFLNEAAKETNDILKKAGHLAE</sequence>
<dbReference type="AlphaFoldDB" id="A0A4R5KA03"/>
<evidence type="ECO:0000256" key="5">
    <source>
        <dbReference type="ARBA" id="ARBA00023288"/>
    </source>
</evidence>
<dbReference type="RefSeq" id="WP_133235663.1">
    <property type="nucleotide sequence ID" value="NZ_SMRT01000023.1"/>
</dbReference>
<reference evidence="8 9" key="1">
    <citation type="submission" date="2019-03" db="EMBL/GenBank/DDBJ databases">
        <title>This is whole genome sequence of Paenibacillus sp MS74 strain.</title>
        <authorList>
            <person name="Trinh H.N."/>
        </authorList>
    </citation>
    <scope>NUCLEOTIDE SEQUENCE [LARGE SCALE GENOMIC DNA]</scope>
    <source>
        <strain evidence="8 9">MS74</strain>
    </source>
</reference>
<keyword evidence="5" id="KW-0449">Lipoprotein</keyword>
<dbReference type="PROSITE" id="PS51257">
    <property type="entry name" value="PROKAR_LIPOPROTEIN"/>
    <property type="match status" value="1"/>
</dbReference>
<proteinExistence type="predicted"/>
<feature type="region of interest" description="Disordered" evidence="6">
    <location>
        <begin position="25"/>
        <end position="46"/>
    </location>
</feature>
<dbReference type="PANTHER" id="PTHR43649:SF33">
    <property type="entry name" value="POLYGALACTURONAN_RHAMNOGALACTURONAN-BINDING PROTEIN YTCQ"/>
    <property type="match status" value="1"/>
</dbReference>
<name>A0A4R5KA03_9BACL</name>
<feature type="signal peptide" evidence="7">
    <location>
        <begin position="1"/>
        <end position="21"/>
    </location>
</feature>
<keyword evidence="1" id="KW-1003">Cell membrane</keyword>
<organism evidence="8 9">
    <name type="scientific">Paenibacillus piri</name>
    <dbReference type="NCBI Taxonomy" id="2547395"/>
    <lineage>
        <taxon>Bacteria</taxon>
        <taxon>Bacillati</taxon>
        <taxon>Bacillota</taxon>
        <taxon>Bacilli</taxon>
        <taxon>Bacillales</taxon>
        <taxon>Paenibacillaceae</taxon>
        <taxon>Paenibacillus</taxon>
    </lineage>
</organism>
<accession>A0A4R5KA03</accession>
<evidence type="ECO:0000256" key="3">
    <source>
        <dbReference type="ARBA" id="ARBA00023136"/>
    </source>
</evidence>
<protein>
    <submittedName>
        <fullName evidence="8">Extracellular solute-binding protein</fullName>
    </submittedName>
</protein>
<evidence type="ECO:0000313" key="8">
    <source>
        <dbReference type="EMBL" id="TDF92013.1"/>
    </source>
</evidence>
<dbReference type="PANTHER" id="PTHR43649">
    <property type="entry name" value="ARABINOSE-BINDING PROTEIN-RELATED"/>
    <property type="match status" value="1"/>
</dbReference>
<dbReference type="SUPFAM" id="SSF53850">
    <property type="entry name" value="Periplasmic binding protein-like II"/>
    <property type="match status" value="1"/>
</dbReference>
<evidence type="ECO:0000256" key="2">
    <source>
        <dbReference type="ARBA" id="ARBA00022729"/>
    </source>
</evidence>
<comment type="caution">
    <text evidence="8">The sequence shown here is derived from an EMBL/GenBank/DDBJ whole genome shotgun (WGS) entry which is preliminary data.</text>
</comment>
<evidence type="ECO:0000313" key="9">
    <source>
        <dbReference type="Proteomes" id="UP000295636"/>
    </source>
</evidence>
<keyword evidence="3" id="KW-0472">Membrane</keyword>
<evidence type="ECO:0000256" key="1">
    <source>
        <dbReference type="ARBA" id="ARBA00022475"/>
    </source>
</evidence>
<gene>
    <name evidence="8" type="ORF">E1757_31175</name>
</gene>
<keyword evidence="2 7" id="KW-0732">Signal</keyword>
<evidence type="ECO:0000256" key="6">
    <source>
        <dbReference type="SAM" id="MobiDB-lite"/>
    </source>
</evidence>
<keyword evidence="9" id="KW-1185">Reference proteome</keyword>
<feature type="chain" id="PRO_5039466763" evidence="7">
    <location>
        <begin position="22"/>
        <end position="446"/>
    </location>
</feature>
<evidence type="ECO:0000256" key="4">
    <source>
        <dbReference type="ARBA" id="ARBA00023139"/>
    </source>
</evidence>
<dbReference type="Pfam" id="PF13416">
    <property type="entry name" value="SBP_bac_8"/>
    <property type="match status" value="1"/>
</dbReference>
<dbReference type="InterPro" id="IPR050490">
    <property type="entry name" value="Bact_solute-bd_prot1"/>
</dbReference>
<dbReference type="OrthoDB" id="9795467at2"/>
<keyword evidence="4" id="KW-0564">Palmitate</keyword>
<dbReference type="Proteomes" id="UP000295636">
    <property type="component" value="Unassembled WGS sequence"/>
</dbReference>